<evidence type="ECO:0000256" key="5">
    <source>
        <dbReference type="SAM" id="MobiDB-lite"/>
    </source>
</evidence>
<dbReference type="CDD" id="cd00067">
    <property type="entry name" value="GAL4"/>
    <property type="match status" value="1"/>
</dbReference>
<dbReference type="SMART" id="SM00906">
    <property type="entry name" value="Fungal_trans"/>
    <property type="match status" value="1"/>
</dbReference>
<dbReference type="InterPro" id="IPR036864">
    <property type="entry name" value="Zn2-C6_fun-type_DNA-bd_sf"/>
</dbReference>
<dbReference type="GO" id="GO:0006351">
    <property type="term" value="P:DNA-templated transcription"/>
    <property type="evidence" value="ECO:0007669"/>
    <property type="project" value="InterPro"/>
</dbReference>
<dbReference type="GO" id="GO:0000981">
    <property type="term" value="F:DNA-binding transcription factor activity, RNA polymerase II-specific"/>
    <property type="evidence" value="ECO:0007669"/>
    <property type="project" value="InterPro"/>
</dbReference>
<dbReference type="InterPro" id="IPR001138">
    <property type="entry name" value="Zn2Cys6_DnaBD"/>
</dbReference>
<organism evidence="7 8">
    <name type="scientific">Colletotrichum asianum</name>
    <dbReference type="NCBI Taxonomy" id="702518"/>
    <lineage>
        <taxon>Eukaryota</taxon>
        <taxon>Fungi</taxon>
        <taxon>Dikarya</taxon>
        <taxon>Ascomycota</taxon>
        <taxon>Pezizomycotina</taxon>
        <taxon>Sordariomycetes</taxon>
        <taxon>Hypocreomycetidae</taxon>
        <taxon>Glomerellales</taxon>
        <taxon>Glomerellaceae</taxon>
        <taxon>Colletotrichum</taxon>
        <taxon>Colletotrichum gloeosporioides species complex</taxon>
    </lineage>
</organism>
<accession>A0A8H3W2E6</accession>
<dbReference type="PANTHER" id="PTHR47424">
    <property type="entry name" value="REGULATORY PROTEIN GAL4"/>
    <property type="match status" value="1"/>
</dbReference>
<dbReference type="GO" id="GO:0003677">
    <property type="term" value="F:DNA binding"/>
    <property type="evidence" value="ECO:0007669"/>
    <property type="project" value="InterPro"/>
</dbReference>
<evidence type="ECO:0000256" key="3">
    <source>
        <dbReference type="ARBA" id="ARBA00023163"/>
    </source>
</evidence>
<feature type="compositionally biased region" description="Low complexity" evidence="5">
    <location>
        <begin position="23"/>
        <end position="39"/>
    </location>
</feature>
<dbReference type="OrthoDB" id="3266505at2759"/>
<dbReference type="EMBL" id="WOWK01000089">
    <property type="protein sequence ID" value="KAF0319933.1"/>
    <property type="molecule type" value="Genomic_DNA"/>
</dbReference>
<evidence type="ECO:0000256" key="4">
    <source>
        <dbReference type="ARBA" id="ARBA00023242"/>
    </source>
</evidence>
<evidence type="ECO:0000256" key="1">
    <source>
        <dbReference type="ARBA" id="ARBA00022723"/>
    </source>
</evidence>
<evidence type="ECO:0000256" key="2">
    <source>
        <dbReference type="ARBA" id="ARBA00023015"/>
    </source>
</evidence>
<keyword evidence="3" id="KW-0804">Transcription</keyword>
<dbReference type="InterPro" id="IPR051127">
    <property type="entry name" value="Fungal_SecMet_Regulators"/>
</dbReference>
<evidence type="ECO:0000313" key="8">
    <source>
        <dbReference type="Proteomes" id="UP000434172"/>
    </source>
</evidence>
<gene>
    <name evidence="7" type="ORF">GQ607_012876</name>
</gene>
<dbReference type="PROSITE" id="PS50048">
    <property type="entry name" value="ZN2_CY6_FUNGAL_2"/>
    <property type="match status" value="1"/>
</dbReference>
<evidence type="ECO:0000313" key="7">
    <source>
        <dbReference type="EMBL" id="KAF0319933.1"/>
    </source>
</evidence>
<keyword evidence="1" id="KW-0479">Metal-binding</keyword>
<feature type="region of interest" description="Disordered" evidence="5">
    <location>
        <begin position="1"/>
        <end position="42"/>
    </location>
</feature>
<sequence>MDVDSEPTPRRGARKPSSPPASAPAARRFRSASQAEAARTSNACQICRDKKVKCSGQRPCKYCAKRGLNCVFAASEKRRLYSVSQVRELEDKVAFYERQNREKSAPGTASPQPASPGWHMPPDEAVETPHLPRGDPQEESCISVSLLSPEDLRPPMSQPTFSPTFERIRAVEVLPASTSSPVRTARAIAPESALSSSETFGSEIKTLLVSRSNPGSAASPSTNTGVTPLPYIDRRGLLEAIGPWPTEEEAHAMLDTVVFNVGISQQLFDVRAFSDNLAVLYQETSANLRLTEIWIVEALLVFAVGRLLQSRDDENGDLPGTRFFQEAVKRTPLLSDLRKHGIVGVEVMALTALYLQISDRKDDAYLHSNTALRLAISHGMHRANSAPCLRRSDNVHRNRLWWSIYMQERRLCAAGGYPMSIEDYAITTAPPYEILGFPSATALGVNVKTARLTGKITSTIYSQKDDPETTFINNVQNILHSLYEVEKTMPSEYFMEIRPAGVLVAGRPFTDAPTTTSRTSSSVYTSVYMAVIHTVRPILLYMARNSRDPEREDARNEVSPALVRLAEICVETASKTLVILQELRKKEILARNAFHDLDATFSVGYIFVLVEAINPGKNLGFKGIDGSRSILRYLVGLGNRAAANRLAELDQMCLHLALPMQQGSGQTPQQSLVDMLAKPFSFESGYGVVEQTTASLNAMERPRSRSGDVGGAQACGEDDQQSFGFSGADLASIPLEGENSLYWVYHTPGFSFTGVEQTDWEALENQIPWGNQP</sequence>
<dbReference type="InterPro" id="IPR007219">
    <property type="entry name" value="XnlR_reg_dom"/>
</dbReference>
<dbReference type="GO" id="GO:0008270">
    <property type="term" value="F:zinc ion binding"/>
    <property type="evidence" value="ECO:0007669"/>
    <property type="project" value="InterPro"/>
</dbReference>
<feature type="domain" description="Zn(2)-C6 fungal-type" evidence="6">
    <location>
        <begin position="43"/>
        <end position="72"/>
    </location>
</feature>
<comment type="caution">
    <text evidence="7">The sequence shown here is derived from an EMBL/GenBank/DDBJ whole genome shotgun (WGS) entry which is preliminary data.</text>
</comment>
<dbReference type="CDD" id="cd12148">
    <property type="entry name" value="fungal_TF_MHR"/>
    <property type="match status" value="1"/>
</dbReference>
<dbReference type="PROSITE" id="PS00463">
    <property type="entry name" value="ZN2_CY6_FUNGAL_1"/>
    <property type="match status" value="1"/>
</dbReference>
<dbReference type="Pfam" id="PF00172">
    <property type="entry name" value="Zn_clus"/>
    <property type="match status" value="1"/>
</dbReference>
<dbReference type="Proteomes" id="UP000434172">
    <property type="component" value="Unassembled WGS sequence"/>
</dbReference>
<dbReference type="SUPFAM" id="SSF57701">
    <property type="entry name" value="Zn2/Cys6 DNA-binding domain"/>
    <property type="match status" value="1"/>
</dbReference>
<reference evidence="7 8" key="1">
    <citation type="submission" date="2019-12" db="EMBL/GenBank/DDBJ databases">
        <title>A genome sequence resource for the geographically widespread anthracnose pathogen Colletotrichum asianum.</title>
        <authorList>
            <person name="Meng Y."/>
        </authorList>
    </citation>
    <scope>NUCLEOTIDE SEQUENCE [LARGE SCALE GENOMIC DNA]</scope>
    <source>
        <strain evidence="7 8">ICMP 18580</strain>
    </source>
</reference>
<dbReference type="AlphaFoldDB" id="A0A8H3W2E6"/>
<dbReference type="Pfam" id="PF04082">
    <property type="entry name" value="Fungal_trans"/>
    <property type="match status" value="1"/>
</dbReference>
<name>A0A8H3W2E6_9PEZI</name>
<dbReference type="SMART" id="SM00066">
    <property type="entry name" value="GAL4"/>
    <property type="match status" value="1"/>
</dbReference>
<proteinExistence type="predicted"/>
<feature type="region of interest" description="Disordered" evidence="5">
    <location>
        <begin position="97"/>
        <end position="140"/>
    </location>
</feature>
<keyword evidence="2" id="KW-0805">Transcription regulation</keyword>
<evidence type="ECO:0000259" key="6">
    <source>
        <dbReference type="PROSITE" id="PS50048"/>
    </source>
</evidence>
<keyword evidence="8" id="KW-1185">Reference proteome</keyword>
<dbReference type="Gene3D" id="4.10.240.10">
    <property type="entry name" value="Zn(2)-C6 fungal-type DNA-binding domain"/>
    <property type="match status" value="1"/>
</dbReference>
<protein>
    <submittedName>
        <fullName evidence="7">Fungal specific transcription factor domain-containing protein</fullName>
    </submittedName>
</protein>
<dbReference type="PANTHER" id="PTHR47424:SF6">
    <property type="entry name" value="PROLINE UTILIZATION TRANS-ACTIVATOR"/>
    <property type="match status" value="1"/>
</dbReference>
<keyword evidence="4" id="KW-0539">Nucleus</keyword>